<keyword evidence="4" id="KW-1185">Reference proteome</keyword>
<name>A0A2G2X112_CAPBA</name>
<dbReference type="PANTHER" id="PTHR31672:SF13">
    <property type="entry name" value="F-BOX PROTEIN CPR30-LIKE"/>
    <property type="match status" value="1"/>
</dbReference>
<dbReference type="InterPro" id="IPR017451">
    <property type="entry name" value="F-box-assoc_interact_dom"/>
</dbReference>
<reference evidence="4" key="2">
    <citation type="journal article" date="2017" name="J. Anim. Genet.">
        <title>Multiple reference genome sequences of hot pepper reveal the massive evolution of plant disease resistance genes by retroduplication.</title>
        <authorList>
            <person name="Kim S."/>
            <person name="Park J."/>
            <person name="Yeom S.-I."/>
            <person name="Kim Y.-M."/>
            <person name="Seo E."/>
            <person name="Kim K.-T."/>
            <person name="Kim M.-S."/>
            <person name="Lee J.M."/>
            <person name="Cheong K."/>
            <person name="Shin H.-S."/>
            <person name="Kim S.-B."/>
            <person name="Han K."/>
            <person name="Lee J."/>
            <person name="Park M."/>
            <person name="Lee H.-A."/>
            <person name="Lee H.-Y."/>
            <person name="Lee Y."/>
            <person name="Oh S."/>
            <person name="Lee J.H."/>
            <person name="Choi E."/>
            <person name="Choi E."/>
            <person name="Lee S.E."/>
            <person name="Jeon J."/>
            <person name="Kim H."/>
            <person name="Choi G."/>
            <person name="Song H."/>
            <person name="Lee J."/>
            <person name="Lee S.-C."/>
            <person name="Kwon J.-K."/>
            <person name="Lee H.-Y."/>
            <person name="Koo N."/>
            <person name="Hong Y."/>
            <person name="Kim R.W."/>
            <person name="Kang W.-H."/>
            <person name="Huh J.H."/>
            <person name="Kang B.-C."/>
            <person name="Yang T.-J."/>
            <person name="Lee Y.-H."/>
            <person name="Bennetzen J.L."/>
            <person name="Choi D."/>
        </authorList>
    </citation>
    <scope>NUCLEOTIDE SEQUENCE [LARGE SCALE GENOMIC DNA]</scope>
    <source>
        <strain evidence="4">cv. PBC81</strain>
    </source>
</reference>
<dbReference type="SUPFAM" id="SSF81383">
    <property type="entry name" value="F-box domain"/>
    <property type="match status" value="1"/>
</dbReference>
<keyword evidence="1" id="KW-0472">Membrane</keyword>
<dbReference type="AlphaFoldDB" id="A0A2G2X112"/>
<dbReference type="PANTHER" id="PTHR31672">
    <property type="entry name" value="BNACNNG10540D PROTEIN"/>
    <property type="match status" value="1"/>
</dbReference>
<evidence type="ECO:0000259" key="2">
    <source>
        <dbReference type="SMART" id="SM00256"/>
    </source>
</evidence>
<dbReference type="OrthoDB" id="1298469at2759"/>
<dbReference type="Gene3D" id="1.20.1280.50">
    <property type="match status" value="1"/>
</dbReference>
<dbReference type="NCBIfam" id="TIGR01640">
    <property type="entry name" value="F_box_assoc_1"/>
    <property type="match status" value="1"/>
</dbReference>
<sequence>MTQKNKNEEKLANNTEKQVAITELKAKLSKLIISDGEDASQNFNNTNQMDVDRVACHHFQEEILMEILSRLPVQSLLRFKCISSVWKTLISEPYFKMKHLDWAKNDQGSQKLLITRPCPNDNNIASMYCCPLSPVQLIEDIQKLKLDFPLNPKPWHCKIHCCCDGLAVIEVPDILDYNRVTLLLWNPTTRESIVLPALESTHDAESRFGLGYDSTSGDYKILHIYQDDRDYKLPHEILALKSGSWRRIDKHPRGFSSLMFAMQFLAFVHATFHWIGTSRNCFAVVSFSISNEVYGEIPLPEEITRLKIKNCIGVSVLEGMLCVYLNSYIWRNATYKLWVLKEYGVKGSWTTLLTIQDRSIFKIVPKYRFADGELLFCCSTEEFLAQRKFRTTSGPFVSWPEHAVTDGYAFTESLMSPKSLTN</sequence>
<reference evidence="3 4" key="1">
    <citation type="journal article" date="2017" name="Genome Biol.">
        <title>New reference genome sequences of hot pepper reveal the massive evolution of plant disease-resistance genes by retroduplication.</title>
        <authorList>
            <person name="Kim S."/>
            <person name="Park J."/>
            <person name="Yeom S.I."/>
            <person name="Kim Y.M."/>
            <person name="Seo E."/>
            <person name="Kim K.T."/>
            <person name="Kim M.S."/>
            <person name="Lee J.M."/>
            <person name="Cheong K."/>
            <person name="Shin H.S."/>
            <person name="Kim S.B."/>
            <person name="Han K."/>
            <person name="Lee J."/>
            <person name="Park M."/>
            <person name="Lee H.A."/>
            <person name="Lee H.Y."/>
            <person name="Lee Y."/>
            <person name="Oh S."/>
            <person name="Lee J.H."/>
            <person name="Choi E."/>
            <person name="Choi E."/>
            <person name="Lee S.E."/>
            <person name="Jeon J."/>
            <person name="Kim H."/>
            <person name="Choi G."/>
            <person name="Song H."/>
            <person name="Lee J."/>
            <person name="Lee S.C."/>
            <person name="Kwon J.K."/>
            <person name="Lee H.Y."/>
            <person name="Koo N."/>
            <person name="Hong Y."/>
            <person name="Kim R.W."/>
            <person name="Kang W.H."/>
            <person name="Huh J.H."/>
            <person name="Kang B.C."/>
            <person name="Yang T.J."/>
            <person name="Lee Y.H."/>
            <person name="Bennetzen J.L."/>
            <person name="Choi D."/>
        </authorList>
    </citation>
    <scope>NUCLEOTIDE SEQUENCE [LARGE SCALE GENOMIC DNA]</scope>
    <source>
        <strain evidence="4">cv. PBC81</strain>
    </source>
</reference>
<evidence type="ECO:0000313" key="3">
    <source>
        <dbReference type="EMBL" id="PHT51177.1"/>
    </source>
</evidence>
<comment type="caution">
    <text evidence="3">The sequence shown here is derived from an EMBL/GenBank/DDBJ whole genome shotgun (WGS) entry which is preliminary data.</text>
</comment>
<feature type="domain" description="F-box" evidence="2">
    <location>
        <begin position="59"/>
        <end position="99"/>
    </location>
</feature>
<keyword evidence="1" id="KW-0812">Transmembrane</keyword>
<accession>A0A2G2X112</accession>
<keyword evidence="1" id="KW-1133">Transmembrane helix</keyword>
<organism evidence="3 4">
    <name type="scientific">Capsicum baccatum</name>
    <name type="common">Peruvian pepper</name>
    <dbReference type="NCBI Taxonomy" id="33114"/>
    <lineage>
        <taxon>Eukaryota</taxon>
        <taxon>Viridiplantae</taxon>
        <taxon>Streptophyta</taxon>
        <taxon>Embryophyta</taxon>
        <taxon>Tracheophyta</taxon>
        <taxon>Spermatophyta</taxon>
        <taxon>Magnoliopsida</taxon>
        <taxon>eudicotyledons</taxon>
        <taxon>Gunneridae</taxon>
        <taxon>Pentapetalae</taxon>
        <taxon>asterids</taxon>
        <taxon>lamiids</taxon>
        <taxon>Solanales</taxon>
        <taxon>Solanaceae</taxon>
        <taxon>Solanoideae</taxon>
        <taxon>Capsiceae</taxon>
        <taxon>Capsicum</taxon>
    </lineage>
</organism>
<dbReference type="SMART" id="SM00256">
    <property type="entry name" value="FBOX"/>
    <property type="match status" value="1"/>
</dbReference>
<dbReference type="InterPro" id="IPR001810">
    <property type="entry name" value="F-box_dom"/>
</dbReference>
<dbReference type="InterPro" id="IPR050796">
    <property type="entry name" value="SCF_F-box_component"/>
</dbReference>
<dbReference type="InterPro" id="IPR036047">
    <property type="entry name" value="F-box-like_dom_sf"/>
</dbReference>
<protein>
    <recommendedName>
        <fullName evidence="2">F-box domain-containing protein</fullName>
    </recommendedName>
</protein>
<dbReference type="InterPro" id="IPR006527">
    <property type="entry name" value="F-box-assoc_dom_typ1"/>
</dbReference>
<dbReference type="STRING" id="33114.A0A2G2X112"/>
<dbReference type="Pfam" id="PF07734">
    <property type="entry name" value="FBA_1"/>
    <property type="match status" value="1"/>
</dbReference>
<feature type="transmembrane region" description="Helical" evidence="1">
    <location>
        <begin position="255"/>
        <end position="275"/>
    </location>
</feature>
<evidence type="ECO:0000313" key="4">
    <source>
        <dbReference type="Proteomes" id="UP000224567"/>
    </source>
</evidence>
<evidence type="ECO:0000256" key="1">
    <source>
        <dbReference type="SAM" id="Phobius"/>
    </source>
</evidence>
<dbReference type="Pfam" id="PF00646">
    <property type="entry name" value="F-box"/>
    <property type="match status" value="1"/>
</dbReference>
<dbReference type="CDD" id="cd22157">
    <property type="entry name" value="F-box_AtFBW1-like"/>
    <property type="match status" value="1"/>
</dbReference>
<proteinExistence type="predicted"/>
<gene>
    <name evidence="3" type="ORF">CQW23_10924</name>
</gene>
<dbReference type="Proteomes" id="UP000224567">
    <property type="component" value="Unassembled WGS sequence"/>
</dbReference>
<dbReference type="EMBL" id="MLFT02000004">
    <property type="protein sequence ID" value="PHT51177.1"/>
    <property type="molecule type" value="Genomic_DNA"/>
</dbReference>